<gene>
    <name evidence="2" type="ORF">HO173_010960</name>
</gene>
<keyword evidence="3" id="KW-1185">Reference proteome</keyword>
<feature type="coiled-coil region" evidence="1">
    <location>
        <begin position="87"/>
        <end position="121"/>
    </location>
</feature>
<dbReference type="Proteomes" id="UP000578531">
    <property type="component" value="Unassembled WGS sequence"/>
</dbReference>
<dbReference type="AlphaFoldDB" id="A0A8H6FLP5"/>
<dbReference type="RefSeq" id="XP_037160277.1">
    <property type="nucleotide sequence ID" value="XM_037312845.1"/>
</dbReference>
<keyword evidence="1" id="KW-0175">Coiled coil</keyword>
<comment type="caution">
    <text evidence="2">The sequence shown here is derived from an EMBL/GenBank/DDBJ whole genome shotgun (WGS) entry which is preliminary data.</text>
</comment>
<evidence type="ECO:0000313" key="2">
    <source>
        <dbReference type="EMBL" id="KAF6230844.1"/>
    </source>
</evidence>
<accession>A0A8H6FLP5</accession>
<reference evidence="2 3" key="1">
    <citation type="journal article" date="2020" name="Genomics">
        <title>Complete, high-quality genomes from long-read metagenomic sequencing of two wolf lichen thalli reveals enigmatic genome architecture.</title>
        <authorList>
            <person name="McKenzie S.K."/>
            <person name="Walston R.F."/>
            <person name="Allen J.L."/>
        </authorList>
    </citation>
    <scope>NUCLEOTIDE SEQUENCE [LARGE SCALE GENOMIC DNA]</scope>
    <source>
        <strain evidence="2">WasteWater2</strain>
    </source>
</reference>
<evidence type="ECO:0000313" key="3">
    <source>
        <dbReference type="Proteomes" id="UP000578531"/>
    </source>
</evidence>
<dbReference type="GeneID" id="59292606"/>
<name>A0A8H6FLP5_9LECA</name>
<protein>
    <submittedName>
        <fullName evidence="2">Uncharacterized protein</fullName>
    </submittedName>
</protein>
<sequence>MVRDDICVRDEFTPYDNSKAGRRGIGRCVEIPLHLQAQVRKSIRRHRRVGWSRRMSRRRAKLDKEITQWRKAQEHTVATASAAPAMIADLQRQLVAANERVGELEEELESLRRHVAEVNGYQLEDYASTTSSLAQWADEFDSESDVETAEDS</sequence>
<proteinExistence type="predicted"/>
<dbReference type="EMBL" id="JACCJC010000064">
    <property type="protein sequence ID" value="KAF6230844.1"/>
    <property type="molecule type" value="Genomic_DNA"/>
</dbReference>
<evidence type="ECO:0000256" key="1">
    <source>
        <dbReference type="SAM" id="Coils"/>
    </source>
</evidence>
<organism evidence="2 3">
    <name type="scientific">Letharia columbiana</name>
    <dbReference type="NCBI Taxonomy" id="112416"/>
    <lineage>
        <taxon>Eukaryota</taxon>
        <taxon>Fungi</taxon>
        <taxon>Dikarya</taxon>
        <taxon>Ascomycota</taxon>
        <taxon>Pezizomycotina</taxon>
        <taxon>Lecanoromycetes</taxon>
        <taxon>OSLEUM clade</taxon>
        <taxon>Lecanoromycetidae</taxon>
        <taxon>Lecanorales</taxon>
        <taxon>Lecanorineae</taxon>
        <taxon>Parmeliaceae</taxon>
        <taxon>Letharia</taxon>
    </lineage>
</organism>